<dbReference type="SUPFAM" id="SSF46689">
    <property type="entry name" value="Homeodomain-like"/>
    <property type="match status" value="1"/>
</dbReference>
<sequence>MAAPEFASSRMERVLDTAAELLVRWGYQRVTIDEVARHAGIGKGTVYLHFRTKEALFLTVLLRANRRVVTAMADRMEAEPAHVLPARQLRSLYLELAADPMSRALYLADAEVLGRLAHEAGETLGGLVAARAQVLTEHLRLLRDAGCVRTDLDIDALLYMFGAIGAGFFFMGGAPGSRPDLDVDTRADLLEQAVASAVQVPDPPTAELERLAPVIAELYRSLIEHIDNEWRRRVR</sequence>
<keyword evidence="7" id="KW-1185">Reference proteome</keyword>
<evidence type="ECO:0000259" key="5">
    <source>
        <dbReference type="PROSITE" id="PS50977"/>
    </source>
</evidence>
<evidence type="ECO:0000256" key="3">
    <source>
        <dbReference type="ARBA" id="ARBA00023163"/>
    </source>
</evidence>
<dbReference type="InterPro" id="IPR050109">
    <property type="entry name" value="HTH-type_TetR-like_transc_reg"/>
</dbReference>
<evidence type="ECO:0000313" key="6">
    <source>
        <dbReference type="EMBL" id="NMH79774.1"/>
    </source>
</evidence>
<dbReference type="InterPro" id="IPR001647">
    <property type="entry name" value="HTH_TetR"/>
</dbReference>
<dbReference type="Gene3D" id="1.10.357.10">
    <property type="entry name" value="Tetracycline Repressor, domain 2"/>
    <property type="match status" value="1"/>
</dbReference>
<dbReference type="PANTHER" id="PTHR30055">
    <property type="entry name" value="HTH-TYPE TRANSCRIPTIONAL REGULATOR RUTR"/>
    <property type="match status" value="1"/>
</dbReference>
<keyword evidence="3" id="KW-0804">Transcription</keyword>
<protein>
    <submittedName>
        <fullName evidence="6">TetR/AcrR family transcriptional regulator</fullName>
    </submittedName>
</protein>
<gene>
    <name evidence="6" type="ORF">HF577_22105</name>
</gene>
<comment type="caution">
    <text evidence="6">The sequence shown here is derived from an EMBL/GenBank/DDBJ whole genome shotgun (WGS) entry which is preliminary data.</text>
</comment>
<reference evidence="6 7" key="1">
    <citation type="submission" date="2020-04" db="EMBL/GenBank/DDBJ databases">
        <authorList>
            <person name="Klaysubun C."/>
            <person name="Duangmal K."/>
            <person name="Lipun K."/>
        </authorList>
    </citation>
    <scope>NUCLEOTIDE SEQUENCE [LARGE SCALE GENOMIC DNA]</scope>
    <source>
        <strain evidence="6 7">JCM 11839</strain>
    </source>
</reference>
<organism evidence="6 7">
    <name type="scientific">Pseudonocardia xinjiangensis</name>
    <dbReference type="NCBI Taxonomy" id="75289"/>
    <lineage>
        <taxon>Bacteria</taxon>
        <taxon>Bacillati</taxon>
        <taxon>Actinomycetota</taxon>
        <taxon>Actinomycetes</taxon>
        <taxon>Pseudonocardiales</taxon>
        <taxon>Pseudonocardiaceae</taxon>
        <taxon>Pseudonocardia</taxon>
    </lineage>
</organism>
<keyword evidence="1" id="KW-0805">Transcription regulation</keyword>
<dbReference type="PRINTS" id="PR00455">
    <property type="entry name" value="HTHTETR"/>
</dbReference>
<dbReference type="PROSITE" id="PS50977">
    <property type="entry name" value="HTH_TETR_2"/>
    <property type="match status" value="1"/>
</dbReference>
<dbReference type="InterPro" id="IPR023772">
    <property type="entry name" value="DNA-bd_HTH_TetR-type_CS"/>
</dbReference>
<evidence type="ECO:0000256" key="4">
    <source>
        <dbReference type="PROSITE-ProRule" id="PRU00335"/>
    </source>
</evidence>
<dbReference type="InterPro" id="IPR009057">
    <property type="entry name" value="Homeodomain-like_sf"/>
</dbReference>
<dbReference type="PROSITE" id="PS01081">
    <property type="entry name" value="HTH_TETR_1"/>
    <property type="match status" value="1"/>
</dbReference>
<name>A0ABX1RJX1_9PSEU</name>
<keyword evidence="2 4" id="KW-0238">DNA-binding</keyword>
<dbReference type="EMBL" id="JAAXKY010000078">
    <property type="protein sequence ID" value="NMH79774.1"/>
    <property type="molecule type" value="Genomic_DNA"/>
</dbReference>
<dbReference type="Proteomes" id="UP001296706">
    <property type="component" value="Unassembled WGS sequence"/>
</dbReference>
<feature type="domain" description="HTH tetR-type" evidence="5">
    <location>
        <begin position="8"/>
        <end position="68"/>
    </location>
</feature>
<evidence type="ECO:0000313" key="7">
    <source>
        <dbReference type="Proteomes" id="UP001296706"/>
    </source>
</evidence>
<dbReference type="RefSeq" id="WP_169397838.1">
    <property type="nucleotide sequence ID" value="NZ_BAAAJH010000003.1"/>
</dbReference>
<evidence type="ECO:0000256" key="2">
    <source>
        <dbReference type="ARBA" id="ARBA00023125"/>
    </source>
</evidence>
<evidence type="ECO:0000256" key="1">
    <source>
        <dbReference type="ARBA" id="ARBA00023015"/>
    </source>
</evidence>
<proteinExistence type="predicted"/>
<accession>A0ABX1RJX1</accession>
<dbReference type="PANTHER" id="PTHR30055:SF234">
    <property type="entry name" value="HTH-TYPE TRANSCRIPTIONAL REGULATOR BETI"/>
    <property type="match status" value="1"/>
</dbReference>
<dbReference type="Pfam" id="PF00440">
    <property type="entry name" value="TetR_N"/>
    <property type="match status" value="1"/>
</dbReference>
<feature type="DNA-binding region" description="H-T-H motif" evidence="4">
    <location>
        <begin position="31"/>
        <end position="50"/>
    </location>
</feature>